<dbReference type="InterPro" id="IPR013740">
    <property type="entry name" value="Redoxin"/>
</dbReference>
<evidence type="ECO:0000256" key="3">
    <source>
        <dbReference type="ARBA" id="ARBA00022748"/>
    </source>
</evidence>
<dbReference type="Gene3D" id="3.40.30.10">
    <property type="entry name" value="Glutaredoxin"/>
    <property type="match status" value="1"/>
</dbReference>
<keyword evidence="3" id="KW-0201">Cytochrome c-type biogenesis</keyword>
<proteinExistence type="inferred from homology"/>
<organism evidence="8 9">
    <name type="scientific">Aureimonas fodinaquatilis</name>
    <dbReference type="NCBI Taxonomy" id="2565783"/>
    <lineage>
        <taxon>Bacteria</taxon>
        <taxon>Pseudomonadati</taxon>
        <taxon>Pseudomonadota</taxon>
        <taxon>Alphaproteobacteria</taxon>
        <taxon>Hyphomicrobiales</taxon>
        <taxon>Aurantimonadaceae</taxon>
        <taxon>Aureimonas</taxon>
    </lineage>
</organism>
<evidence type="ECO:0000256" key="4">
    <source>
        <dbReference type="ARBA" id="ARBA00023157"/>
    </source>
</evidence>
<evidence type="ECO:0000313" key="9">
    <source>
        <dbReference type="Proteomes" id="UP000324738"/>
    </source>
</evidence>
<accession>A0A5B0DVX7</accession>
<dbReference type="PANTHER" id="PTHR42852:SF6">
    <property type="entry name" value="THIOL:DISULFIDE INTERCHANGE PROTEIN DSBE"/>
    <property type="match status" value="1"/>
</dbReference>
<dbReference type="GO" id="GO:0030288">
    <property type="term" value="C:outer membrane-bounded periplasmic space"/>
    <property type="evidence" value="ECO:0007669"/>
    <property type="project" value="InterPro"/>
</dbReference>
<keyword evidence="4" id="KW-1015">Disulfide bond</keyword>
<dbReference type="PROSITE" id="PS51352">
    <property type="entry name" value="THIOREDOXIN_2"/>
    <property type="match status" value="1"/>
</dbReference>
<dbReference type="PANTHER" id="PTHR42852">
    <property type="entry name" value="THIOL:DISULFIDE INTERCHANGE PROTEIN DSBE"/>
    <property type="match status" value="1"/>
</dbReference>
<comment type="similarity">
    <text evidence="2">Belongs to the thioredoxin family. DsbE subfamily.</text>
</comment>
<evidence type="ECO:0000313" key="8">
    <source>
        <dbReference type="EMBL" id="KAA0969720.1"/>
    </source>
</evidence>
<gene>
    <name evidence="8" type="ORF">FPY71_14485</name>
</gene>
<keyword evidence="6" id="KW-0812">Transmembrane</keyword>
<evidence type="ECO:0000256" key="2">
    <source>
        <dbReference type="ARBA" id="ARBA00007758"/>
    </source>
</evidence>
<dbReference type="EMBL" id="VTWH01000003">
    <property type="protein sequence ID" value="KAA0969720.1"/>
    <property type="molecule type" value="Genomic_DNA"/>
</dbReference>
<dbReference type="NCBIfam" id="TIGR00385">
    <property type="entry name" value="dsbE"/>
    <property type="match status" value="1"/>
</dbReference>
<dbReference type="InterPro" id="IPR050553">
    <property type="entry name" value="Thioredoxin_ResA/DsbE_sf"/>
</dbReference>
<keyword evidence="6" id="KW-0472">Membrane</keyword>
<sequence length="196" mass="20916">MSDLTQPKKRRAGMALVPLLVFLVLGGVLLYALESGTDPQSLPSALQGKPAPATQLPPLEGAVLADGSPVPGISYPAGGTGRLLLVNVFASWCAPCRLEHPLLMQLSADERFDLLGINQKDRPEQALSFLRELSNPYDAIGADENGRASIDWGVYGVPETFLVSPEGVVVWKMTGPLTPQVIEAELLPLVAQHTAR</sequence>
<comment type="subcellular location">
    <subcellularLocation>
        <location evidence="1">Cell envelope</location>
    </subcellularLocation>
</comment>
<dbReference type="InterPro" id="IPR004799">
    <property type="entry name" value="Periplasmic_diS_OxRdtase_DsbE"/>
</dbReference>
<dbReference type="CDD" id="cd03010">
    <property type="entry name" value="TlpA_like_DsbE"/>
    <property type="match status" value="1"/>
</dbReference>
<evidence type="ECO:0000259" key="7">
    <source>
        <dbReference type="PROSITE" id="PS51352"/>
    </source>
</evidence>
<reference evidence="8 9" key="1">
    <citation type="submission" date="2019-08" db="EMBL/GenBank/DDBJ databases">
        <title>Aureimonas fodiniaquatilis sp. nov., isolated from a coal mine wastewater.</title>
        <authorList>
            <person name="Kim W."/>
        </authorList>
    </citation>
    <scope>NUCLEOTIDE SEQUENCE [LARGE SCALE GENOMIC DNA]</scope>
    <source>
        <strain evidence="8 9">CAU 1482</strain>
    </source>
</reference>
<keyword evidence="9" id="KW-1185">Reference proteome</keyword>
<comment type="caution">
    <text evidence="8">The sequence shown here is derived from an EMBL/GenBank/DDBJ whole genome shotgun (WGS) entry which is preliminary data.</text>
</comment>
<dbReference type="PROSITE" id="PS00194">
    <property type="entry name" value="THIOREDOXIN_1"/>
    <property type="match status" value="1"/>
</dbReference>
<dbReference type="GO" id="GO:0017004">
    <property type="term" value="P:cytochrome complex assembly"/>
    <property type="evidence" value="ECO:0007669"/>
    <property type="project" value="UniProtKB-KW"/>
</dbReference>
<evidence type="ECO:0000256" key="6">
    <source>
        <dbReference type="SAM" id="Phobius"/>
    </source>
</evidence>
<dbReference type="InterPro" id="IPR036249">
    <property type="entry name" value="Thioredoxin-like_sf"/>
</dbReference>
<dbReference type="InterPro" id="IPR013766">
    <property type="entry name" value="Thioredoxin_domain"/>
</dbReference>
<dbReference type="AlphaFoldDB" id="A0A5B0DVX7"/>
<protein>
    <submittedName>
        <fullName evidence="8">DsbE family thiol:disulfide interchange protein</fullName>
    </submittedName>
</protein>
<dbReference type="GO" id="GO:0015036">
    <property type="term" value="F:disulfide oxidoreductase activity"/>
    <property type="evidence" value="ECO:0007669"/>
    <property type="project" value="InterPro"/>
</dbReference>
<evidence type="ECO:0000256" key="1">
    <source>
        <dbReference type="ARBA" id="ARBA00004196"/>
    </source>
</evidence>
<keyword evidence="6" id="KW-1133">Transmembrane helix</keyword>
<name>A0A5B0DVX7_9HYPH</name>
<dbReference type="InterPro" id="IPR017937">
    <property type="entry name" value="Thioredoxin_CS"/>
</dbReference>
<dbReference type="Proteomes" id="UP000324738">
    <property type="component" value="Unassembled WGS sequence"/>
</dbReference>
<feature type="domain" description="Thioredoxin" evidence="7">
    <location>
        <begin position="45"/>
        <end position="191"/>
    </location>
</feature>
<dbReference type="OrthoDB" id="9799347at2"/>
<dbReference type="Pfam" id="PF08534">
    <property type="entry name" value="Redoxin"/>
    <property type="match status" value="1"/>
</dbReference>
<keyword evidence="5" id="KW-0676">Redox-active center</keyword>
<dbReference type="RefSeq" id="WP_149301004.1">
    <property type="nucleotide sequence ID" value="NZ_VTWH01000003.1"/>
</dbReference>
<evidence type="ECO:0000256" key="5">
    <source>
        <dbReference type="ARBA" id="ARBA00023284"/>
    </source>
</evidence>
<dbReference type="SUPFAM" id="SSF52833">
    <property type="entry name" value="Thioredoxin-like"/>
    <property type="match status" value="1"/>
</dbReference>
<feature type="transmembrane region" description="Helical" evidence="6">
    <location>
        <begin position="12"/>
        <end position="33"/>
    </location>
</feature>